<dbReference type="Proteomes" id="UP000631312">
    <property type="component" value="Unassembled WGS sequence"/>
</dbReference>
<proteinExistence type="predicted"/>
<evidence type="ECO:0000313" key="2">
    <source>
        <dbReference type="EMBL" id="MBB4755122.1"/>
    </source>
</evidence>
<reference evidence="2 3" key="1">
    <citation type="submission" date="2020-08" db="EMBL/GenBank/DDBJ databases">
        <title>Sequencing the genomes of 1000 actinobacteria strains.</title>
        <authorList>
            <person name="Klenk H.-P."/>
        </authorList>
    </citation>
    <scope>NUCLEOTIDE SEQUENCE [LARGE SCALE GENOMIC DNA]</scope>
    <source>
        <strain evidence="2 3">DSM 43150</strain>
    </source>
</reference>
<comment type="caution">
    <text evidence="2">The sequence shown here is derived from an EMBL/GenBank/DDBJ whole genome shotgun (WGS) entry which is preliminary data.</text>
</comment>
<dbReference type="EMBL" id="BOMP01000050">
    <property type="protein sequence ID" value="GIE40563.1"/>
    <property type="molecule type" value="Genomic_DNA"/>
</dbReference>
<dbReference type="EMBL" id="JACHNC010000001">
    <property type="protein sequence ID" value="MBB4755122.1"/>
    <property type="molecule type" value="Genomic_DNA"/>
</dbReference>
<evidence type="ECO:0000313" key="3">
    <source>
        <dbReference type="Proteomes" id="UP000590511"/>
    </source>
</evidence>
<dbReference type="Proteomes" id="UP000590511">
    <property type="component" value="Unassembled WGS sequence"/>
</dbReference>
<sequence length="87" mass="9752">MDSATSAGAHRAVRPSWDCEDCAEPWPCPERKARLLSERPFDRLALLLFLSGFLTEAIDDFARHGVGTVPDLYNRFLGWALRVTSDS</sequence>
<name>A0A7W7HRG7_9ACTN</name>
<evidence type="ECO:0008006" key="5">
    <source>
        <dbReference type="Google" id="ProtNLM"/>
    </source>
</evidence>
<protein>
    <recommendedName>
        <fullName evidence="5">Flavin reductase</fullName>
    </recommendedName>
</protein>
<organism evidence="2 3">
    <name type="scientific">Actinoplanes lobatus</name>
    <dbReference type="NCBI Taxonomy" id="113568"/>
    <lineage>
        <taxon>Bacteria</taxon>
        <taxon>Bacillati</taxon>
        <taxon>Actinomycetota</taxon>
        <taxon>Actinomycetes</taxon>
        <taxon>Micromonosporales</taxon>
        <taxon>Micromonosporaceae</taxon>
        <taxon>Actinoplanes</taxon>
    </lineage>
</organism>
<gene>
    <name evidence="1" type="ORF">Alo02nite_34610</name>
    <name evidence="2" type="ORF">BJ964_009283</name>
</gene>
<evidence type="ECO:0000313" key="4">
    <source>
        <dbReference type="Proteomes" id="UP000631312"/>
    </source>
</evidence>
<evidence type="ECO:0000313" key="1">
    <source>
        <dbReference type="EMBL" id="GIE40563.1"/>
    </source>
</evidence>
<keyword evidence="4" id="KW-1185">Reference proteome</keyword>
<accession>A0A7W7HRG7</accession>
<reference evidence="1 4" key="2">
    <citation type="submission" date="2021-01" db="EMBL/GenBank/DDBJ databases">
        <title>Whole genome shotgun sequence of Actinoplanes lobatus NBRC 12513.</title>
        <authorList>
            <person name="Komaki H."/>
            <person name="Tamura T."/>
        </authorList>
    </citation>
    <scope>NUCLEOTIDE SEQUENCE [LARGE SCALE GENOMIC DNA]</scope>
    <source>
        <strain evidence="1 4">NBRC 12513</strain>
    </source>
</reference>
<dbReference type="AlphaFoldDB" id="A0A7W7HRG7"/>
<dbReference type="RefSeq" id="WP_188126577.1">
    <property type="nucleotide sequence ID" value="NZ_BOMP01000050.1"/>
</dbReference>